<name>A0A0R1YYB7_9LACO</name>
<dbReference type="SUPFAM" id="SSF51658">
    <property type="entry name" value="Xylose isomerase-like"/>
    <property type="match status" value="1"/>
</dbReference>
<proteinExistence type="predicted"/>
<dbReference type="GO" id="GO:0004519">
    <property type="term" value="F:endonuclease activity"/>
    <property type="evidence" value="ECO:0007669"/>
    <property type="project" value="UniProtKB-KW"/>
</dbReference>
<evidence type="ECO:0000313" key="1">
    <source>
        <dbReference type="EMBL" id="KRM45588.1"/>
    </source>
</evidence>
<dbReference type="PATRIC" id="fig|1423786.4.peg.1524"/>
<evidence type="ECO:0000313" key="2">
    <source>
        <dbReference type="Proteomes" id="UP000051010"/>
    </source>
</evidence>
<keyword evidence="1" id="KW-0255">Endonuclease</keyword>
<sequence length="254" mass="28572">MEETIMTLILNTWIFETAVKTGTGQAELVDRVASLGADGIEVRREYFKDPAMEMPEVGRRAKKQGLIVNYSVPDDVFLASGERNPKLEQYFQEAMVMGVSKIKFNTGHFDHFRGDLRDAFEGLPLETIELNVENDQTAVSGNVAPIKRFLSSAHQAGLTQLGYVYDLGNWAFTHNDARQSARELAPYTRYIHLKNTIDDHGTLVTSADLNTGIYNWEEILDNLPTRVPIALEFPMSSDSQIKAQMNLLRARMEG</sequence>
<gene>
    <name evidence="1" type="ORF">FD47_GL001424</name>
</gene>
<organism evidence="1 2">
    <name type="scientific">Lentilactobacillus parafarraginis DSM 18390 = JCM 14109</name>
    <dbReference type="NCBI Taxonomy" id="1423786"/>
    <lineage>
        <taxon>Bacteria</taxon>
        <taxon>Bacillati</taxon>
        <taxon>Bacillota</taxon>
        <taxon>Bacilli</taxon>
        <taxon>Lactobacillales</taxon>
        <taxon>Lactobacillaceae</taxon>
        <taxon>Lentilactobacillus</taxon>
    </lineage>
</organism>
<comment type="caution">
    <text evidence="1">The sequence shown here is derived from an EMBL/GenBank/DDBJ whole genome shotgun (WGS) entry which is preliminary data.</text>
</comment>
<dbReference type="Gene3D" id="3.20.20.150">
    <property type="entry name" value="Divalent-metal-dependent TIM barrel enzymes"/>
    <property type="match status" value="1"/>
</dbReference>
<dbReference type="InterPro" id="IPR036237">
    <property type="entry name" value="Xyl_isomerase-like_sf"/>
</dbReference>
<keyword evidence="1" id="KW-0540">Nuclease</keyword>
<dbReference type="Proteomes" id="UP000051010">
    <property type="component" value="Unassembled WGS sequence"/>
</dbReference>
<dbReference type="AlphaFoldDB" id="A0A0R1YYB7"/>
<keyword evidence="1" id="KW-0378">Hydrolase</keyword>
<dbReference type="EMBL" id="AZFZ01000003">
    <property type="protein sequence ID" value="KRM45588.1"/>
    <property type="molecule type" value="Genomic_DNA"/>
</dbReference>
<reference evidence="1 2" key="1">
    <citation type="journal article" date="2015" name="Genome Announc.">
        <title>Expanding the biotechnology potential of lactobacilli through comparative genomics of 213 strains and associated genera.</title>
        <authorList>
            <person name="Sun Z."/>
            <person name="Harris H.M."/>
            <person name="McCann A."/>
            <person name="Guo C."/>
            <person name="Argimon S."/>
            <person name="Zhang W."/>
            <person name="Yang X."/>
            <person name="Jeffery I.B."/>
            <person name="Cooney J.C."/>
            <person name="Kagawa T.F."/>
            <person name="Liu W."/>
            <person name="Song Y."/>
            <person name="Salvetti E."/>
            <person name="Wrobel A."/>
            <person name="Rasinkangas P."/>
            <person name="Parkhill J."/>
            <person name="Rea M.C."/>
            <person name="O'Sullivan O."/>
            <person name="Ritari J."/>
            <person name="Douillard F.P."/>
            <person name="Paul Ross R."/>
            <person name="Yang R."/>
            <person name="Briner A.E."/>
            <person name="Felis G.E."/>
            <person name="de Vos W.M."/>
            <person name="Barrangou R."/>
            <person name="Klaenhammer T.R."/>
            <person name="Caufield P.W."/>
            <person name="Cui Y."/>
            <person name="Zhang H."/>
            <person name="O'Toole P.W."/>
        </authorList>
    </citation>
    <scope>NUCLEOTIDE SEQUENCE [LARGE SCALE GENOMIC DNA]</scope>
    <source>
        <strain evidence="1 2">DSM 18390</strain>
    </source>
</reference>
<protein>
    <submittedName>
        <fullName evidence="1">AP endonuclease, family 2</fullName>
    </submittedName>
</protein>
<accession>A0A0R1YYB7</accession>